<name>A0A5B7CIH0_PORTR</name>
<organism evidence="1 2">
    <name type="scientific">Portunus trituberculatus</name>
    <name type="common">Swimming crab</name>
    <name type="synonym">Neptunus trituberculatus</name>
    <dbReference type="NCBI Taxonomy" id="210409"/>
    <lineage>
        <taxon>Eukaryota</taxon>
        <taxon>Metazoa</taxon>
        <taxon>Ecdysozoa</taxon>
        <taxon>Arthropoda</taxon>
        <taxon>Crustacea</taxon>
        <taxon>Multicrustacea</taxon>
        <taxon>Malacostraca</taxon>
        <taxon>Eumalacostraca</taxon>
        <taxon>Eucarida</taxon>
        <taxon>Decapoda</taxon>
        <taxon>Pleocyemata</taxon>
        <taxon>Brachyura</taxon>
        <taxon>Eubrachyura</taxon>
        <taxon>Portunoidea</taxon>
        <taxon>Portunidae</taxon>
        <taxon>Portuninae</taxon>
        <taxon>Portunus</taxon>
    </lineage>
</organism>
<proteinExistence type="predicted"/>
<accession>A0A5B7CIH0</accession>
<protein>
    <submittedName>
        <fullName evidence="1">Uncharacterized protein</fullName>
    </submittedName>
</protein>
<gene>
    <name evidence="1" type="ORF">E2C01_001934</name>
</gene>
<reference evidence="1 2" key="1">
    <citation type="submission" date="2019-05" db="EMBL/GenBank/DDBJ databases">
        <title>Another draft genome of Portunus trituberculatus and its Hox gene families provides insights of decapod evolution.</title>
        <authorList>
            <person name="Jeong J.-H."/>
            <person name="Song I."/>
            <person name="Kim S."/>
            <person name="Choi T."/>
            <person name="Kim D."/>
            <person name="Ryu S."/>
            <person name="Kim W."/>
        </authorList>
    </citation>
    <scope>NUCLEOTIDE SEQUENCE [LARGE SCALE GENOMIC DNA]</scope>
    <source>
        <tissue evidence="1">Muscle</tissue>
    </source>
</reference>
<comment type="caution">
    <text evidence="1">The sequence shown here is derived from an EMBL/GenBank/DDBJ whole genome shotgun (WGS) entry which is preliminary data.</text>
</comment>
<dbReference type="Proteomes" id="UP000324222">
    <property type="component" value="Unassembled WGS sequence"/>
</dbReference>
<evidence type="ECO:0000313" key="2">
    <source>
        <dbReference type="Proteomes" id="UP000324222"/>
    </source>
</evidence>
<sequence>MNEVWSGKYQFAVLSPIPEVCTAAMETLMIANILQAHTLCSLATEYCPVANLPYGHPHSQSKAVICNMNKYFKYLMKEHFPSPVEPSVKRASTGLVDDHKGYVATWQVKANMADLPWFTLLLECSNRLAI</sequence>
<evidence type="ECO:0000313" key="1">
    <source>
        <dbReference type="EMBL" id="MPC09327.1"/>
    </source>
</evidence>
<dbReference type="EMBL" id="VSRR010000064">
    <property type="protein sequence ID" value="MPC09327.1"/>
    <property type="molecule type" value="Genomic_DNA"/>
</dbReference>
<dbReference type="AlphaFoldDB" id="A0A5B7CIH0"/>
<keyword evidence="2" id="KW-1185">Reference proteome</keyword>